<name>A0ABR7V5T7_9FLAO</name>
<accession>A0ABR7V5T7</accession>
<keyword evidence="3" id="KW-1185">Reference proteome</keyword>
<sequence length="365" mass="40777">MKSFITYLKDLFTSKSEKQLHPTLEGLTGVDDLLNGLIIEKKIPGLAITVLEKGEVLFQKGYGYADVGKRVKVDPKRTIFRIASVSKNIAATALAQMVKEGAIDLDASLYDYVPYFPKKEYDFTIRQLASHTAGIRGYKGKEYGLNEPYSIKDSLRIFKNDDLLFKPGTDYHYNSYDWVLISLAMQEASGVPFGDYVDEKVLGPFGLTHTFGEGSESSAIEMTDGKNDHLATFYSRRKSGFYKAMPVNNTYKLAGGGYLSTSDDMAKFGQAYLKKEILHDAVFSEFLTTEKINGKATYYGLGWQVSEDKKGRPYFGHVGNGVGGYSNLFIYPNEQMVFSILTNCTNPRIQDVLDAMIDIFLADSQ</sequence>
<dbReference type="InterPro" id="IPR012338">
    <property type="entry name" value="Beta-lactam/transpept-like"/>
</dbReference>
<dbReference type="InterPro" id="IPR052794">
    <property type="entry name" value="Mito_Ser_Protease_LACTB"/>
</dbReference>
<dbReference type="Pfam" id="PF00144">
    <property type="entry name" value="Beta-lactamase"/>
    <property type="match status" value="1"/>
</dbReference>
<dbReference type="Gene3D" id="3.40.710.10">
    <property type="entry name" value="DD-peptidase/beta-lactamase superfamily"/>
    <property type="match status" value="1"/>
</dbReference>
<dbReference type="Proteomes" id="UP001166021">
    <property type="component" value="Unassembled WGS sequence"/>
</dbReference>
<comment type="caution">
    <text evidence="2">The sequence shown here is derived from an EMBL/GenBank/DDBJ whole genome shotgun (WGS) entry which is preliminary data.</text>
</comment>
<organism evidence="2 3">
    <name type="scientific">Maribacter aquimaris</name>
    <dbReference type="NCBI Taxonomy" id="2737171"/>
    <lineage>
        <taxon>Bacteria</taxon>
        <taxon>Pseudomonadati</taxon>
        <taxon>Bacteroidota</taxon>
        <taxon>Flavobacteriia</taxon>
        <taxon>Flavobacteriales</taxon>
        <taxon>Flavobacteriaceae</taxon>
        <taxon>Maribacter</taxon>
    </lineage>
</organism>
<reference evidence="2" key="1">
    <citation type="submission" date="2020-05" db="EMBL/GenBank/DDBJ databases">
        <title>The draft genome sequence of Maribacter sp. ANRC-HE7.</title>
        <authorList>
            <person name="Mu L."/>
        </authorList>
    </citation>
    <scope>NUCLEOTIDE SEQUENCE</scope>
    <source>
        <strain evidence="2">ANRC-HE7</strain>
    </source>
</reference>
<dbReference type="InterPro" id="IPR001466">
    <property type="entry name" value="Beta-lactam-related"/>
</dbReference>
<protein>
    <submittedName>
        <fullName evidence="2">Beta-lactamase family protein</fullName>
    </submittedName>
</protein>
<evidence type="ECO:0000259" key="1">
    <source>
        <dbReference type="Pfam" id="PF00144"/>
    </source>
</evidence>
<evidence type="ECO:0000313" key="2">
    <source>
        <dbReference type="EMBL" id="MBD0778562.1"/>
    </source>
</evidence>
<evidence type="ECO:0000313" key="3">
    <source>
        <dbReference type="Proteomes" id="UP001166021"/>
    </source>
</evidence>
<dbReference type="SUPFAM" id="SSF56601">
    <property type="entry name" value="beta-lactamase/transpeptidase-like"/>
    <property type="match status" value="1"/>
</dbReference>
<dbReference type="EMBL" id="JABTCF010000007">
    <property type="protein sequence ID" value="MBD0778562.1"/>
    <property type="molecule type" value="Genomic_DNA"/>
</dbReference>
<gene>
    <name evidence="2" type="ORF">HPE56_12220</name>
</gene>
<dbReference type="PANTHER" id="PTHR46520:SF1">
    <property type="entry name" value="SERINE BETA-LACTAMASE-LIKE PROTEIN LACTB, MITOCHONDRIAL"/>
    <property type="match status" value="1"/>
</dbReference>
<proteinExistence type="predicted"/>
<dbReference type="RefSeq" id="WP_188244040.1">
    <property type="nucleotide sequence ID" value="NZ_JABTCF010000007.1"/>
</dbReference>
<dbReference type="PANTHER" id="PTHR46520">
    <property type="entry name" value="SERINE BETA-LACTAMASE-LIKE PROTEIN LACTB, MITOCHONDRIAL"/>
    <property type="match status" value="1"/>
</dbReference>
<feature type="domain" description="Beta-lactamase-related" evidence="1">
    <location>
        <begin position="31"/>
        <end position="347"/>
    </location>
</feature>